<keyword evidence="5 6" id="KW-0007">Acetylation</keyword>
<dbReference type="EMBL" id="BMZR01000002">
    <property type="protein sequence ID" value="GHD30865.1"/>
    <property type="molecule type" value="Genomic_DNA"/>
</dbReference>
<organism evidence="10 11">
    <name type="scientific">Psychrobacter glaciei</name>
    <dbReference type="NCBI Taxonomy" id="619771"/>
    <lineage>
        <taxon>Bacteria</taxon>
        <taxon>Pseudomonadati</taxon>
        <taxon>Pseudomonadota</taxon>
        <taxon>Gammaproteobacteria</taxon>
        <taxon>Moraxellales</taxon>
        <taxon>Moraxellaceae</taxon>
        <taxon>Psychrobacter</taxon>
    </lineage>
</organism>
<dbReference type="CDD" id="cd05966">
    <property type="entry name" value="ACS"/>
    <property type="match status" value="1"/>
</dbReference>
<dbReference type="InterPro" id="IPR045851">
    <property type="entry name" value="AMP-bd_C_sf"/>
</dbReference>
<feature type="binding site" evidence="6">
    <location>
        <position position="541"/>
    </location>
    <ligand>
        <name>Mg(2+)</name>
        <dbReference type="ChEBI" id="CHEBI:18420"/>
    </ligand>
</feature>
<feature type="binding site" evidence="6">
    <location>
        <position position="586"/>
    </location>
    <ligand>
        <name>CoA</name>
        <dbReference type="ChEBI" id="CHEBI:57287"/>
    </ligand>
</feature>
<feature type="domain" description="AMP-binding enzyme C-terminal" evidence="8">
    <location>
        <begin position="533"/>
        <end position="611"/>
    </location>
</feature>
<evidence type="ECO:0000256" key="1">
    <source>
        <dbReference type="ARBA" id="ARBA00006432"/>
    </source>
</evidence>
<comment type="caution">
    <text evidence="6">Lacks conserved residue(s) required for the propagation of feature annotation.</text>
</comment>
<comment type="cofactor">
    <cofactor evidence="6">
        <name>Mg(2+)</name>
        <dbReference type="ChEBI" id="CHEBI:18420"/>
    </cofactor>
</comment>
<keyword evidence="4 6" id="KW-0067">ATP-binding</keyword>
<dbReference type="InterPro" id="IPR000873">
    <property type="entry name" value="AMP-dep_synth/lig_dom"/>
</dbReference>
<dbReference type="NCBIfam" id="NF001208">
    <property type="entry name" value="PRK00174.1"/>
    <property type="match status" value="1"/>
</dbReference>
<evidence type="ECO:0000259" key="7">
    <source>
        <dbReference type="Pfam" id="PF00501"/>
    </source>
</evidence>
<sequence length="656" mass="72150">MTQKSFPIAADFMAAANTTPEQYLKDYEHSIESTETSDAFWAKRAELIDWIKKPTKISNVNYDLDDFHIKWFEDGELNISVNCLDRHMKKSPYKPAIIWEGDHPSLHKIISFKELYESVCRLGNALRKLGVGKGDRVTLYMPMIPEAMIAMLACARIGAVHSVVFGGFSAESLGNRLIDSRSKVVITADEGLRGGKHTPLKANVDHALDIDGTDSVEKVIVVHRTGSAIPMSGRRDVWYHNLIDGESEHCEPEVMNAEDPLFLLYTSGSTGKPKGVLHTTGGYITYALSTFRDVFDIKEDDVYWCTADVGWITGHTYSTYAPLANGTTTVMFEGVPEYPTWARIGHIVDKHDITILYTAPTAIRAMMKEGDAFVRESDRSSLRLLGSVGEPINPEAWDWYYNVVGDGKCPIVDTWWQTETGGILMAPIPGTVDLKPGAAMTPLYGIKPEIIDGDGAVLEGAAEGNLAINSSWPGQMRTIYNDHTRFLKTYFSDYPGFYFTGDGAQRDEDGHYWITGRVDDVLNVAGHRLGTAEIESAVVAHPATAEAAIVGMPHEIRGTGICAFIILKSGEEKTDALKAELKRHVRTEIGPIATLDAIYMVDALPKTRSGKIMRRILRNLAAGQYVGLGDLSTLADSSVINQLVDVVKAGRAEKAG</sequence>
<evidence type="ECO:0000259" key="8">
    <source>
        <dbReference type="Pfam" id="PF13193"/>
    </source>
</evidence>
<keyword evidence="11" id="KW-1185">Reference proteome</keyword>
<feature type="binding site" evidence="6">
    <location>
        <position position="313"/>
    </location>
    <ligand>
        <name>CoA</name>
        <dbReference type="ChEBI" id="CHEBI:57287"/>
    </ligand>
</feature>
<dbReference type="Pfam" id="PF13193">
    <property type="entry name" value="AMP-binding_C"/>
    <property type="match status" value="1"/>
</dbReference>
<comment type="caution">
    <text evidence="10">The sequence shown here is derived from an EMBL/GenBank/DDBJ whole genome shotgun (WGS) entry which is preliminary data.</text>
</comment>
<dbReference type="RefSeq" id="WP_189583179.1">
    <property type="nucleotide sequence ID" value="NZ_BMZR01000002.1"/>
</dbReference>
<keyword evidence="3 6" id="KW-0547">Nucleotide-binding</keyword>
<dbReference type="HAMAP" id="MF_01123">
    <property type="entry name" value="Ac_CoA_synth"/>
    <property type="match status" value="1"/>
</dbReference>
<dbReference type="Gene3D" id="3.40.50.12780">
    <property type="entry name" value="N-terminal domain of ligase-like"/>
    <property type="match status" value="1"/>
</dbReference>
<feature type="binding site" evidence="6">
    <location>
        <begin position="193"/>
        <end position="196"/>
    </location>
    <ligand>
        <name>CoA</name>
        <dbReference type="ChEBI" id="CHEBI:57287"/>
    </ligand>
</feature>
<comment type="similarity">
    <text evidence="1 6">Belongs to the ATP-dependent AMP-binding enzyme family.</text>
</comment>
<dbReference type="Gene3D" id="3.30.300.30">
    <property type="match status" value="1"/>
</dbReference>
<dbReference type="PANTHER" id="PTHR24095">
    <property type="entry name" value="ACETYL-COENZYME A SYNTHETASE"/>
    <property type="match status" value="1"/>
</dbReference>
<evidence type="ECO:0000313" key="10">
    <source>
        <dbReference type="EMBL" id="GHD30865.1"/>
    </source>
</evidence>
<evidence type="ECO:0000256" key="4">
    <source>
        <dbReference type="ARBA" id="ARBA00022840"/>
    </source>
</evidence>
<keyword evidence="6" id="KW-0479">Metal-binding</keyword>
<dbReference type="InterPro" id="IPR042099">
    <property type="entry name" value="ANL_N_sf"/>
</dbReference>
<dbReference type="InterPro" id="IPR025110">
    <property type="entry name" value="AMP-bd_C"/>
</dbReference>
<evidence type="ECO:0000256" key="3">
    <source>
        <dbReference type="ARBA" id="ARBA00022741"/>
    </source>
</evidence>
<dbReference type="Pfam" id="PF16177">
    <property type="entry name" value="ACAS_N"/>
    <property type="match status" value="1"/>
</dbReference>
<feature type="domain" description="AMP-dependent synthetase/ligase" evidence="7">
    <location>
        <begin position="85"/>
        <end position="471"/>
    </location>
</feature>
<feature type="binding site" evidence="6">
    <location>
        <position position="528"/>
    </location>
    <ligand>
        <name>ATP</name>
        <dbReference type="ChEBI" id="CHEBI:30616"/>
    </ligand>
</feature>
<evidence type="ECO:0000313" key="11">
    <source>
        <dbReference type="Proteomes" id="UP000610203"/>
    </source>
</evidence>
<dbReference type="EC" id="6.2.1.1" evidence="6"/>
<evidence type="ECO:0000256" key="5">
    <source>
        <dbReference type="ARBA" id="ARBA00022990"/>
    </source>
</evidence>
<comment type="function">
    <text evidence="6">Catalyzes the conversion of acetate into acetyl-CoA (AcCoA), an essential intermediate at the junction of anabolic and catabolic pathways. AcsA undergoes a two-step reaction. In the first half reaction, AcsA combines acetate with ATP to form acetyl-adenylate (AcAMP) intermediate. In the second half reaction, it can then transfer the acetyl group from AcAMP to the sulfhydryl group of CoA, forming the product AcCoA.</text>
</comment>
<comment type="PTM">
    <text evidence="6">Acetylated. Deacetylation by the SIR2-homolog deacetylase activates the enzyme.</text>
</comment>
<protein>
    <recommendedName>
        <fullName evidence="6">Acetyl-coenzyme A synthetase</fullName>
        <shortName evidence="6">AcCoA synthetase</shortName>
        <shortName evidence="6">Acs</shortName>
        <ecNumber evidence="6">6.2.1.1</ecNumber>
    </recommendedName>
    <alternativeName>
        <fullName evidence="6">Acetate--CoA ligase</fullName>
    </alternativeName>
    <alternativeName>
        <fullName evidence="6">Acyl-activating enzyme</fullName>
    </alternativeName>
</protein>
<feature type="binding site" evidence="6">
    <location>
        <position position="517"/>
    </location>
    <ligand>
        <name>ATP</name>
        <dbReference type="ChEBI" id="CHEBI:30616"/>
    </ligand>
</feature>
<feature type="domain" description="Acetyl-coenzyme A synthetase N-terminal" evidence="9">
    <location>
        <begin position="32"/>
        <end position="83"/>
    </location>
</feature>
<feature type="binding site" evidence="6">
    <location>
        <begin position="413"/>
        <end position="418"/>
    </location>
    <ligand>
        <name>ATP</name>
        <dbReference type="ChEBI" id="CHEBI:30616"/>
    </ligand>
</feature>
<gene>
    <name evidence="6 10" type="primary">acsA</name>
    <name evidence="10" type="ORF">GCM10016272_12080</name>
</gene>
<dbReference type="SUPFAM" id="SSF56801">
    <property type="entry name" value="Acetyl-CoA synthetase-like"/>
    <property type="match status" value="1"/>
</dbReference>
<dbReference type="InterPro" id="IPR032387">
    <property type="entry name" value="ACAS_N"/>
</dbReference>
<keyword evidence="6" id="KW-0460">Magnesium</keyword>
<reference evidence="11" key="1">
    <citation type="journal article" date="2019" name="Int. J. Syst. Evol. Microbiol.">
        <title>The Global Catalogue of Microorganisms (GCM) 10K type strain sequencing project: providing services to taxonomists for standard genome sequencing and annotation.</title>
        <authorList>
            <consortium name="The Broad Institute Genomics Platform"/>
            <consortium name="The Broad Institute Genome Sequencing Center for Infectious Disease"/>
            <person name="Wu L."/>
            <person name="Ma J."/>
        </authorList>
    </citation>
    <scope>NUCLEOTIDE SEQUENCE [LARGE SCALE GENOMIC DNA]</scope>
    <source>
        <strain evidence="11">KCTC 42280</strain>
    </source>
</reference>
<feature type="binding site" evidence="6">
    <location>
        <position position="539"/>
    </location>
    <ligand>
        <name>Mg(2+)</name>
        <dbReference type="ChEBI" id="CHEBI:18420"/>
    </ligand>
</feature>
<feature type="binding site" evidence="6">
    <location>
        <position position="502"/>
    </location>
    <ligand>
        <name>ATP</name>
        <dbReference type="ChEBI" id="CHEBI:30616"/>
    </ligand>
</feature>
<proteinExistence type="inferred from homology"/>
<evidence type="ECO:0000259" key="9">
    <source>
        <dbReference type="Pfam" id="PF16177"/>
    </source>
</evidence>
<feature type="binding site" evidence="6">
    <location>
        <begin position="389"/>
        <end position="391"/>
    </location>
    <ligand>
        <name>ATP</name>
        <dbReference type="ChEBI" id="CHEBI:30616"/>
    </ligand>
</feature>
<evidence type="ECO:0000256" key="6">
    <source>
        <dbReference type="HAMAP-Rule" id="MF_01123"/>
    </source>
</evidence>
<dbReference type="PANTHER" id="PTHR24095:SF14">
    <property type="entry name" value="ACETYL-COENZYME A SYNTHETASE 1"/>
    <property type="match status" value="1"/>
</dbReference>
<dbReference type="InterPro" id="IPR011904">
    <property type="entry name" value="Ac_CoA_lig"/>
</dbReference>
<feature type="modified residue" description="N6-acetyllysine" evidence="6">
    <location>
        <position position="611"/>
    </location>
</feature>
<keyword evidence="2 6" id="KW-0436">Ligase</keyword>
<dbReference type="Proteomes" id="UP000610203">
    <property type="component" value="Unassembled WGS sequence"/>
</dbReference>
<evidence type="ECO:0000256" key="2">
    <source>
        <dbReference type="ARBA" id="ARBA00022598"/>
    </source>
</evidence>
<dbReference type="PROSITE" id="PS00455">
    <property type="entry name" value="AMP_BINDING"/>
    <property type="match status" value="1"/>
</dbReference>
<dbReference type="NCBIfam" id="TIGR02188">
    <property type="entry name" value="Ac_CoA_lig_AcsA"/>
    <property type="match status" value="1"/>
</dbReference>
<dbReference type="InterPro" id="IPR020845">
    <property type="entry name" value="AMP-binding_CS"/>
</dbReference>
<comment type="catalytic activity">
    <reaction evidence="6">
        <text>acetate + ATP + CoA = acetyl-CoA + AMP + diphosphate</text>
        <dbReference type="Rhea" id="RHEA:23176"/>
        <dbReference type="ChEBI" id="CHEBI:30089"/>
        <dbReference type="ChEBI" id="CHEBI:30616"/>
        <dbReference type="ChEBI" id="CHEBI:33019"/>
        <dbReference type="ChEBI" id="CHEBI:57287"/>
        <dbReference type="ChEBI" id="CHEBI:57288"/>
        <dbReference type="ChEBI" id="CHEBI:456215"/>
        <dbReference type="EC" id="6.2.1.1"/>
    </reaction>
</comment>
<name>A0ABQ3GRI3_9GAMM</name>
<accession>A0ABQ3GRI3</accession>
<dbReference type="Pfam" id="PF00501">
    <property type="entry name" value="AMP-binding"/>
    <property type="match status" value="1"/>
</dbReference>